<feature type="compositionally biased region" description="Basic residues" evidence="1">
    <location>
        <begin position="79"/>
        <end position="90"/>
    </location>
</feature>
<keyword evidence="4" id="KW-1185">Reference proteome</keyword>
<feature type="compositionally biased region" description="Basic and acidic residues" evidence="1">
    <location>
        <begin position="94"/>
        <end position="113"/>
    </location>
</feature>
<name>A0ABQ3GBQ9_9BURK</name>
<dbReference type="Pfam" id="PF19846">
    <property type="entry name" value="DUF6321"/>
    <property type="match status" value="1"/>
</dbReference>
<evidence type="ECO:0000313" key="4">
    <source>
        <dbReference type="Proteomes" id="UP000626210"/>
    </source>
</evidence>
<evidence type="ECO:0000256" key="1">
    <source>
        <dbReference type="SAM" id="MobiDB-lite"/>
    </source>
</evidence>
<evidence type="ECO:0000259" key="2">
    <source>
        <dbReference type="Pfam" id="PF19846"/>
    </source>
</evidence>
<feature type="region of interest" description="Disordered" evidence="1">
    <location>
        <begin position="1"/>
        <end position="151"/>
    </location>
</feature>
<evidence type="ECO:0000313" key="3">
    <source>
        <dbReference type="EMBL" id="GHD00961.1"/>
    </source>
</evidence>
<organism evidence="3 4">
    <name type="scientific">Pseudorhodoferax aquiterrae</name>
    <dbReference type="NCBI Taxonomy" id="747304"/>
    <lineage>
        <taxon>Bacteria</taxon>
        <taxon>Pseudomonadati</taxon>
        <taxon>Pseudomonadota</taxon>
        <taxon>Betaproteobacteria</taxon>
        <taxon>Burkholderiales</taxon>
        <taxon>Comamonadaceae</taxon>
    </lineage>
</organism>
<sequence>MTQARHDEQPWEHAAPRGTRSKALTPAAKAAAKRRAKAAGRPYPNLVDNMQAAKRQKAAAKPKAATKTQATAGASGRPAAKKTAAKRPAARKASAKDHAGKSHESKARGRDPEGGLTAAGRADFRRRDGAQLKPGVKKQRISDMTPEEMRRKGSWATRFFGRAELPALRDAHGKPTRFALSAHAWGEPVPRTEAAARRIAEKGRRLLARYRRLRDA</sequence>
<feature type="compositionally biased region" description="Low complexity" evidence="1">
    <location>
        <begin position="61"/>
        <end position="78"/>
    </location>
</feature>
<comment type="caution">
    <text evidence="3">The sequence shown here is derived from an EMBL/GenBank/DDBJ whole genome shotgun (WGS) entry which is preliminary data.</text>
</comment>
<dbReference type="EMBL" id="BMYK01000033">
    <property type="protein sequence ID" value="GHD00961.1"/>
    <property type="molecule type" value="Genomic_DNA"/>
</dbReference>
<dbReference type="RefSeq" id="WP_189690448.1">
    <property type="nucleotide sequence ID" value="NZ_BMYK01000033.1"/>
</dbReference>
<gene>
    <name evidence="3" type="ORF">GCM10007320_58970</name>
</gene>
<dbReference type="InterPro" id="IPR046284">
    <property type="entry name" value="DUF6321"/>
</dbReference>
<dbReference type="Proteomes" id="UP000626210">
    <property type="component" value="Unassembled WGS sequence"/>
</dbReference>
<feature type="compositionally biased region" description="Basic and acidic residues" evidence="1">
    <location>
        <begin position="1"/>
        <end position="15"/>
    </location>
</feature>
<feature type="domain" description="DUF6321" evidence="2">
    <location>
        <begin position="110"/>
        <end position="185"/>
    </location>
</feature>
<protein>
    <recommendedName>
        <fullName evidence="2">DUF6321 domain-containing protein</fullName>
    </recommendedName>
</protein>
<reference evidence="4" key="1">
    <citation type="journal article" date="2019" name="Int. J. Syst. Evol. Microbiol.">
        <title>The Global Catalogue of Microorganisms (GCM) 10K type strain sequencing project: providing services to taxonomists for standard genome sequencing and annotation.</title>
        <authorList>
            <consortium name="The Broad Institute Genomics Platform"/>
            <consortium name="The Broad Institute Genome Sequencing Center for Infectious Disease"/>
            <person name="Wu L."/>
            <person name="Ma J."/>
        </authorList>
    </citation>
    <scope>NUCLEOTIDE SEQUENCE [LARGE SCALE GENOMIC DNA]</scope>
    <source>
        <strain evidence="4">KCTC 23314</strain>
    </source>
</reference>
<proteinExistence type="predicted"/>
<accession>A0ABQ3GBQ9</accession>